<name>A0ABX1YF79_9BACL</name>
<sequence length="224" mass="26677">MKFYTYSWYEEMQVRGFMVFPETEQDWLEDVAWHAAEGLSYKERTRDFLEYLKTDLLKYLPEYFHPSIHDGTINSTYPEPEFKEQAQQWRSEYEARMKVLDDEYYRRYLSIKDSLPVHAVQLVEKSLHDSRVISYAVPAEEVVEIILDCSGAMHYQCDIRLTFTGVTGLELPERLNRMVWLYTEIYAVEQGFELRVLLDSPLSELRITAQDVSFEMLSEPKYNE</sequence>
<reference evidence="1 2" key="1">
    <citation type="submission" date="2019-10" db="EMBL/GenBank/DDBJ databases">
        <title>Description of Paenibacillus terricola sp. nov.</title>
        <authorList>
            <person name="Carlier A."/>
            <person name="Qi S."/>
        </authorList>
    </citation>
    <scope>NUCLEOTIDE SEQUENCE [LARGE SCALE GENOMIC DNA]</scope>
    <source>
        <strain evidence="1 2">LMG 31459</strain>
    </source>
</reference>
<organism evidence="1 2">
    <name type="scientific">Paenibacillus phytohabitans</name>
    <dbReference type="NCBI Taxonomy" id="2654978"/>
    <lineage>
        <taxon>Bacteria</taxon>
        <taxon>Bacillati</taxon>
        <taxon>Bacillota</taxon>
        <taxon>Bacilli</taxon>
        <taxon>Bacillales</taxon>
        <taxon>Paenibacillaceae</taxon>
        <taxon>Paenibacillus</taxon>
    </lineage>
</organism>
<evidence type="ECO:0000313" key="2">
    <source>
        <dbReference type="Proteomes" id="UP000596857"/>
    </source>
</evidence>
<keyword evidence="2" id="KW-1185">Reference proteome</keyword>
<dbReference type="RefSeq" id="WP_171716513.1">
    <property type="nucleotide sequence ID" value="NZ_WHOB01000018.1"/>
</dbReference>
<gene>
    <name evidence="1" type="ORF">GC101_06045</name>
</gene>
<dbReference type="Proteomes" id="UP000596857">
    <property type="component" value="Unassembled WGS sequence"/>
</dbReference>
<dbReference type="EMBL" id="WHOB01000018">
    <property type="protein sequence ID" value="NOU78439.1"/>
    <property type="molecule type" value="Genomic_DNA"/>
</dbReference>
<evidence type="ECO:0000313" key="1">
    <source>
        <dbReference type="EMBL" id="NOU78439.1"/>
    </source>
</evidence>
<dbReference type="InterPro" id="IPR025144">
    <property type="entry name" value="DUF4085"/>
</dbReference>
<comment type="caution">
    <text evidence="1">The sequence shown here is derived from an EMBL/GenBank/DDBJ whole genome shotgun (WGS) entry which is preliminary data.</text>
</comment>
<dbReference type="Pfam" id="PF13315">
    <property type="entry name" value="DUF4085"/>
    <property type="match status" value="1"/>
</dbReference>
<accession>A0ABX1YF79</accession>
<protein>
    <submittedName>
        <fullName evidence="1">DUF4085 family protein</fullName>
    </submittedName>
</protein>
<proteinExistence type="predicted"/>